<proteinExistence type="predicted"/>
<accession>A0ABC9C2Z7</accession>
<keyword evidence="1" id="KW-0472">Membrane</keyword>
<organism evidence="2 3">
    <name type="scientific">Urochloa decumbens</name>
    <dbReference type="NCBI Taxonomy" id="240449"/>
    <lineage>
        <taxon>Eukaryota</taxon>
        <taxon>Viridiplantae</taxon>
        <taxon>Streptophyta</taxon>
        <taxon>Embryophyta</taxon>
        <taxon>Tracheophyta</taxon>
        <taxon>Spermatophyta</taxon>
        <taxon>Magnoliopsida</taxon>
        <taxon>Liliopsida</taxon>
        <taxon>Poales</taxon>
        <taxon>Poaceae</taxon>
        <taxon>PACMAD clade</taxon>
        <taxon>Panicoideae</taxon>
        <taxon>Panicodae</taxon>
        <taxon>Paniceae</taxon>
        <taxon>Melinidinae</taxon>
        <taxon>Urochloa</taxon>
    </lineage>
</organism>
<feature type="transmembrane region" description="Helical" evidence="1">
    <location>
        <begin position="34"/>
        <end position="56"/>
    </location>
</feature>
<dbReference type="Proteomes" id="UP001497457">
    <property type="component" value="Chromosome 28b"/>
</dbReference>
<feature type="transmembrane region" description="Helical" evidence="1">
    <location>
        <begin position="68"/>
        <end position="94"/>
    </location>
</feature>
<sequence length="197" mass="20185">MAPAVADAAAASLPPPPPGPGPALGRRDLAAVKALMFPCLAGLWVGGASAAAAAVTHAIHPWEEVPGLILALFFASFGAILFAWLLANVVYLLLLRAAVRNSDSILQACGTPLRSLLRDTAWLSYLAALIFDALSFVGCFVVVVLEIGPRVGRIGTLAIHVGVAISAGISCIDILPSTALKLWRMKPGGAAADGCVV</sequence>
<evidence type="ECO:0000256" key="1">
    <source>
        <dbReference type="SAM" id="Phobius"/>
    </source>
</evidence>
<feature type="transmembrane region" description="Helical" evidence="1">
    <location>
        <begin position="157"/>
        <end position="176"/>
    </location>
</feature>
<evidence type="ECO:0000313" key="3">
    <source>
        <dbReference type="Proteomes" id="UP001497457"/>
    </source>
</evidence>
<keyword evidence="1" id="KW-1133">Transmembrane helix</keyword>
<reference evidence="2" key="1">
    <citation type="submission" date="2024-10" db="EMBL/GenBank/DDBJ databases">
        <authorList>
            <person name="Ryan C."/>
        </authorList>
    </citation>
    <scope>NUCLEOTIDE SEQUENCE [LARGE SCALE GENOMIC DNA]</scope>
</reference>
<keyword evidence="3" id="KW-1185">Reference proteome</keyword>
<gene>
    <name evidence="2" type="ORF">URODEC1_LOCUS70898</name>
</gene>
<name>A0ABC9C2Z7_9POAL</name>
<protein>
    <submittedName>
        <fullName evidence="2">Uncharacterized protein</fullName>
    </submittedName>
</protein>
<dbReference type="EMBL" id="OZ075138">
    <property type="protein sequence ID" value="CAL5012524.1"/>
    <property type="molecule type" value="Genomic_DNA"/>
</dbReference>
<feature type="transmembrane region" description="Helical" evidence="1">
    <location>
        <begin position="122"/>
        <end position="145"/>
    </location>
</feature>
<dbReference type="AlphaFoldDB" id="A0ABC9C2Z7"/>
<keyword evidence="1" id="KW-0812">Transmembrane</keyword>
<evidence type="ECO:0000313" key="2">
    <source>
        <dbReference type="EMBL" id="CAL5012524.1"/>
    </source>
</evidence>